<sequence length="318" mass="37816">MKNEVKKRFEWVMLYEAIGNAGVVCLKCGITRPTLRKWVKRFKESGIDGLSELSRRPHKIHHRITKEDEQRILELRTNRNLGHRSIASEMKRLYGVSISTATVHKILKKNNKPYLKLKRYYRKRQTRYNRPIPGDRVQMDVCKIAPGIYQYTAIDDCSRFKVLQLFPRRTATNTLKFLDTVLEQMPFAIQRIQTDRGKEFFAYSVQDRLMEWGIKFRPIKPGSPHLNGKVERTQRTDLDEFYSTVDIKDPDLPNLLSQWQFYYNWLRSHSSLTGRTPIQVINALSNKTPLWEEVDEMYDPSRERIRDQNYWIDCQLNK</sequence>
<dbReference type="InterPro" id="IPR047656">
    <property type="entry name" value="IS481-like_transpos"/>
</dbReference>
<dbReference type="SUPFAM" id="SSF46689">
    <property type="entry name" value="Homeodomain-like"/>
    <property type="match status" value="1"/>
</dbReference>
<name>A0A2X2JEJ5_SPHMU</name>
<dbReference type="InterPro" id="IPR036397">
    <property type="entry name" value="RNaseH_sf"/>
</dbReference>
<protein>
    <submittedName>
        <fullName evidence="1">Transposase and inactivated derivatives, IS30 family</fullName>
    </submittedName>
</protein>
<dbReference type="GO" id="GO:0003676">
    <property type="term" value="F:nucleic acid binding"/>
    <property type="evidence" value="ECO:0007669"/>
    <property type="project" value="InterPro"/>
</dbReference>
<dbReference type="PANTHER" id="PTHR35004:SF7">
    <property type="entry name" value="INTEGRASE PROTEIN"/>
    <property type="match status" value="1"/>
</dbReference>
<dbReference type="InterPro" id="IPR012337">
    <property type="entry name" value="RNaseH-like_sf"/>
</dbReference>
<proteinExistence type="predicted"/>
<evidence type="ECO:0000313" key="1">
    <source>
        <dbReference type="EMBL" id="SPZ92144.1"/>
    </source>
</evidence>
<gene>
    <name evidence="1" type="ORF">NCTC11343_04197</name>
</gene>
<dbReference type="AlphaFoldDB" id="A0A2X2JEJ5"/>
<organism evidence="1 2">
    <name type="scientific">Sphingobacterium multivorum</name>
    <dbReference type="NCBI Taxonomy" id="28454"/>
    <lineage>
        <taxon>Bacteria</taxon>
        <taxon>Pseudomonadati</taxon>
        <taxon>Bacteroidota</taxon>
        <taxon>Sphingobacteriia</taxon>
        <taxon>Sphingobacteriales</taxon>
        <taxon>Sphingobacteriaceae</taxon>
        <taxon>Sphingobacterium</taxon>
    </lineage>
</organism>
<dbReference type="Proteomes" id="UP000251241">
    <property type="component" value="Unassembled WGS sequence"/>
</dbReference>
<reference evidence="1 2" key="1">
    <citation type="submission" date="2018-06" db="EMBL/GenBank/DDBJ databases">
        <authorList>
            <consortium name="Pathogen Informatics"/>
            <person name="Doyle S."/>
        </authorList>
    </citation>
    <scope>NUCLEOTIDE SEQUENCE [LARGE SCALE GENOMIC DNA]</scope>
    <source>
        <strain evidence="1 2">NCTC11343</strain>
    </source>
</reference>
<dbReference type="GO" id="GO:0015074">
    <property type="term" value="P:DNA integration"/>
    <property type="evidence" value="ECO:0007669"/>
    <property type="project" value="InterPro"/>
</dbReference>
<dbReference type="EMBL" id="UAUU01000011">
    <property type="protein sequence ID" value="SPZ92144.1"/>
    <property type="molecule type" value="Genomic_DNA"/>
</dbReference>
<dbReference type="NCBIfam" id="NF033577">
    <property type="entry name" value="transpos_IS481"/>
    <property type="match status" value="1"/>
</dbReference>
<dbReference type="Pfam" id="PF13565">
    <property type="entry name" value="HTH_32"/>
    <property type="match status" value="1"/>
</dbReference>
<dbReference type="PROSITE" id="PS50994">
    <property type="entry name" value="INTEGRASE"/>
    <property type="match status" value="1"/>
</dbReference>
<dbReference type="Gene3D" id="3.30.420.10">
    <property type="entry name" value="Ribonuclease H-like superfamily/Ribonuclease H"/>
    <property type="match status" value="1"/>
</dbReference>
<accession>A0A2X2JEJ5</accession>
<evidence type="ECO:0000313" key="2">
    <source>
        <dbReference type="Proteomes" id="UP000251241"/>
    </source>
</evidence>
<dbReference type="InterPro" id="IPR001584">
    <property type="entry name" value="Integrase_cat-core"/>
</dbReference>
<dbReference type="SUPFAM" id="SSF53098">
    <property type="entry name" value="Ribonuclease H-like"/>
    <property type="match status" value="1"/>
</dbReference>
<dbReference type="PANTHER" id="PTHR35004">
    <property type="entry name" value="TRANSPOSASE RV3428C-RELATED"/>
    <property type="match status" value="1"/>
</dbReference>
<dbReference type="Pfam" id="PF00665">
    <property type="entry name" value="rve"/>
    <property type="match status" value="1"/>
</dbReference>
<dbReference type="InterPro" id="IPR009057">
    <property type="entry name" value="Homeodomain-like_sf"/>
</dbReference>